<reference evidence="1 2" key="2">
    <citation type="submission" date="2013-09" db="EMBL/GenBank/DDBJ databases">
        <title>Whole genome comparison of six Crocosphaera watsonii strains with differing phenotypes.</title>
        <authorList>
            <person name="Bench S.R."/>
            <person name="Heller P."/>
            <person name="Frank I."/>
            <person name="Arciniega M."/>
            <person name="Shilova I.N."/>
            <person name="Zehr J.P."/>
        </authorList>
    </citation>
    <scope>NUCLEOTIDE SEQUENCE [LARGE SCALE GENOMIC DNA]</scope>
    <source>
        <strain evidence="1 2">WH 0402</strain>
    </source>
</reference>
<reference evidence="1 2" key="1">
    <citation type="submission" date="2013-01" db="EMBL/GenBank/DDBJ databases">
        <authorList>
            <person name="Bench S."/>
        </authorList>
    </citation>
    <scope>NUCLEOTIDE SEQUENCE [LARGE SCALE GENOMIC DNA]</scope>
    <source>
        <strain evidence="1 2">WH 0402</strain>
    </source>
</reference>
<protein>
    <submittedName>
        <fullName evidence="1">Uncharacterized protein</fullName>
    </submittedName>
</protein>
<dbReference type="EMBL" id="CAQN01000367">
    <property type="protein sequence ID" value="CCQ66193.1"/>
    <property type="molecule type" value="Genomic_DNA"/>
</dbReference>
<dbReference type="AlphaFoldDB" id="T2JK19"/>
<comment type="caution">
    <text evidence="1">The sequence shown here is derived from an EMBL/GenBank/DDBJ whole genome shotgun (WGS) entry which is preliminary data.</text>
</comment>
<organism evidence="1 2">
    <name type="scientific">Crocosphaera watsonii WH 0402</name>
    <dbReference type="NCBI Taxonomy" id="1284629"/>
    <lineage>
        <taxon>Bacteria</taxon>
        <taxon>Bacillati</taxon>
        <taxon>Cyanobacteriota</taxon>
        <taxon>Cyanophyceae</taxon>
        <taxon>Oscillatoriophycideae</taxon>
        <taxon>Chroococcales</taxon>
        <taxon>Aphanothecaceae</taxon>
        <taxon>Crocosphaera</taxon>
    </lineage>
</organism>
<name>T2JK19_CROWT</name>
<dbReference type="RefSeq" id="WP_197090069.1">
    <property type="nucleotide sequence ID" value="NZ_CAQN01000367.1"/>
</dbReference>
<gene>
    <name evidence="1" type="ORF">CWATWH0402_2372</name>
</gene>
<accession>T2JK19</accession>
<evidence type="ECO:0000313" key="2">
    <source>
        <dbReference type="Proteomes" id="UP000018130"/>
    </source>
</evidence>
<dbReference type="Proteomes" id="UP000018130">
    <property type="component" value="Unassembled WGS sequence"/>
</dbReference>
<evidence type="ECO:0000313" key="1">
    <source>
        <dbReference type="EMBL" id="CCQ66193.1"/>
    </source>
</evidence>
<sequence length="250" mass="29361">MSKAWQRTKKLQAKRERKLYYSRQAKQSKNINKFKRKRFSKKVLFLKNGEKLVTGEKTEIEPKLSNLLGKKVKVTNNAEVCLQMLEQSEKNFYSWHLKLLSIIFELVPETFDALKQVYDYFERFDFEFLDLQVETYFEEKSSSPFVTHDTVSDFDDFLEQFFVKSPDTGAIAVLYSTNTSSKNPLIKDYVTVDHLIAMLFYTLYAGAYESDLAIAILLMSERGLYFHKTNRRYLDSMEGIITKTEAETQK</sequence>
<proteinExistence type="predicted"/>